<dbReference type="Pfam" id="PF20903">
    <property type="entry name" value="SPL"/>
    <property type="match status" value="1"/>
</dbReference>
<keyword evidence="1" id="KW-0456">Lyase</keyword>
<dbReference type="GO" id="GO:0042601">
    <property type="term" value="C:endospore-forming forespore"/>
    <property type="evidence" value="ECO:0007669"/>
    <property type="project" value="TreeGrafter"/>
</dbReference>
<dbReference type="KEGG" id="cace:CACET_c37310"/>
<dbReference type="PATRIC" id="fig|84022.5.peg.980"/>
<dbReference type="AlphaFoldDB" id="A0A0D8I7H3"/>
<dbReference type="GO" id="GO:0051539">
    <property type="term" value="F:4 iron, 4 sulfur cluster binding"/>
    <property type="evidence" value="ECO:0007669"/>
    <property type="project" value="TreeGrafter"/>
</dbReference>
<proteinExistence type="predicted"/>
<organism evidence="1 2">
    <name type="scientific">Clostridium aceticum</name>
    <dbReference type="NCBI Taxonomy" id="84022"/>
    <lineage>
        <taxon>Bacteria</taxon>
        <taxon>Bacillati</taxon>
        <taxon>Bacillota</taxon>
        <taxon>Clostridia</taxon>
        <taxon>Eubacteriales</taxon>
        <taxon>Clostridiaceae</taxon>
        <taxon>Clostridium</taxon>
    </lineage>
</organism>
<dbReference type="Gene3D" id="3.80.30.30">
    <property type="match status" value="1"/>
</dbReference>
<dbReference type="STRING" id="84022.CACET_c37310"/>
<dbReference type="CDD" id="cd01335">
    <property type="entry name" value="Radical_SAM"/>
    <property type="match status" value="1"/>
</dbReference>
<dbReference type="Proteomes" id="UP000035704">
    <property type="component" value="Chromosome"/>
</dbReference>
<dbReference type="GO" id="GO:0003913">
    <property type="term" value="F:DNA photolyase activity"/>
    <property type="evidence" value="ECO:0007669"/>
    <property type="project" value="InterPro"/>
</dbReference>
<dbReference type="SFLD" id="SFLDG01079">
    <property type="entry name" value="spore_photoproduct_lyase_like"/>
    <property type="match status" value="1"/>
</dbReference>
<dbReference type="RefSeq" id="WP_044825503.1">
    <property type="nucleotide sequence ID" value="NZ_CP009687.1"/>
</dbReference>
<gene>
    <name evidence="1" type="primary">splB</name>
    <name evidence="1" type="ORF">CACET_c37310</name>
</gene>
<dbReference type="InterPro" id="IPR023897">
    <property type="entry name" value="SPL_firmicutes"/>
</dbReference>
<dbReference type="GO" id="GO:1904047">
    <property type="term" value="F:S-adenosyl-L-methionine binding"/>
    <property type="evidence" value="ECO:0007669"/>
    <property type="project" value="InterPro"/>
</dbReference>
<dbReference type="InterPro" id="IPR058240">
    <property type="entry name" value="rSAM_sf"/>
</dbReference>
<protein>
    <submittedName>
        <fullName evidence="1">Spore photoproduct lyase SplB</fullName>
        <ecNumber evidence="1">4.1.99.14</ecNumber>
    </submittedName>
</protein>
<dbReference type="EMBL" id="CP009687">
    <property type="protein sequence ID" value="AKL97159.1"/>
    <property type="molecule type" value="Genomic_DNA"/>
</dbReference>
<accession>A0A0D8I7H3</accession>
<reference evidence="1 2" key="1">
    <citation type="submission" date="2014-10" db="EMBL/GenBank/DDBJ databases">
        <title>Genome sequence of Clostridium aceticum DSM 1496.</title>
        <authorList>
            <person name="Poehlein A."/>
            <person name="Schiel-Bengelsdorf B."/>
            <person name="Gottschalk G."/>
            <person name="Duerre P."/>
            <person name="Daniel R."/>
        </authorList>
    </citation>
    <scope>NUCLEOTIDE SEQUENCE [LARGE SCALE GENOMIC DNA]</scope>
    <source>
        <strain evidence="1 2">DSM 1496</strain>
    </source>
</reference>
<evidence type="ECO:0000313" key="1">
    <source>
        <dbReference type="EMBL" id="AKL97159.1"/>
    </source>
</evidence>
<dbReference type="InterPro" id="IPR049539">
    <property type="entry name" value="SPL"/>
</dbReference>
<dbReference type="PANTHER" id="PTHR37822:SF2">
    <property type="entry name" value="SPORE PHOTOPRODUCT LYASE"/>
    <property type="match status" value="1"/>
</dbReference>
<dbReference type="PANTHER" id="PTHR37822">
    <property type="entry name" value="SPORE PHOTOPRODUCT LYASE-RELATED"/>
    <property type="match status" value="1"/>
</dbReference>
<dbReference type="SFLD" id="SFLDF00412">
    <property type="entry name" value="spore_photoproduct_lyase_2"/>
    <property type="match status" value="1"/>
</dbReference>
<dbReference type="SUPFAM" id="SSF102114">
    <property type="entry name" value="Radical SAM enzymes"/>
    <property type="match status" value="1"/>
</dbReference>
<dbReference type="SFLD" id="SFLDS00029">
    <property type="entry name" value="Radical_SAM"/>
    <property type="match status" value="1"/>
</dbReference>
<dbReference type="Gene3D" id="3.40.50.12110">
    <property type="match status" value="1"/>
</dbReference>
<dbReference type="InterPro" id="IPR007197">
    <property type="entry name" value="rSAM"/>
</dbReference>
<dbReference type="InterPro" id="IPR034559">
    <property type="entry name" value="SPL_Clostridia"/>
</dbReference>
<name>A0A0D8I7H3_9CLOT</name>
<sequence length="341" mass="39831">MQLWTPDRVYFEPSAKETSVGKRILAFCEDKNIPILHTTSHNQVRGLPGKDEKGKYAAAKKTLIVGTKKSMQLEVCKPSAHYQFSLMTNCPGNCEYCYLFTTQGKKPYVRVYVNMEQLFNTIDKYIEKRLPHATMFEAASTGDPLAVEHITGTLKDTIEHFGTLHRGRLRVVTKFSNVDPLLDAKHHGHTRFRFSINSSHVIKNFEHNVDDLEERLKAAEKIARAGYPLGFIIAPIILHENWKKGYSEMMEKLHNYLSFKEKSTITFELIQHRFTMNAKKIIEERFPNTNLEMNPYRRAKKWGKYGRVKYVYKKEEAIEAKEYIEKLIKKHFPYSHIQYFT</sequence>
<evidence type="ECO:0000313" key="2">
    <source>
        <dbReference type="Proteomes" id="UP000035704"/>
    </source>
</evidence>
<dbReference type="NCBIfam" id="TIGR04070">
    <property type="entry name" value="photo_TT_lyase"/>
    <property type="match status" value="1"/>
</dbReference>
<dbReference type="EC" id="4.1.99.14" evidence="1"/>
<keyword evidence="2" id="KW-1185">Reference proteome</keyword>